<reference evidence="1" key="1">
    <citation type="submission" date="2014-09" db="EMBL/GenBank/DDBJ databases">
        <authorList>
            <person name="Magalhaes I.L.F."/>
            <person name="Oliveira U."/>
            <person name="Santos F.R."/>
            <person name="Vidigal T.H.D.A."/>
            <person name="Brescovit A.D."/>
            <person name="Santos A.J."/>
        </authorList>
    </citation>
    <scope>NUCLEOTIDE SEQUENCE</scope>
    <source>
        <tissue evidence="1">Shoot tissue taken approximately 20 cm above the soil surface</tissue>
    </source>
</reference>
<accession>A0A0A8Y671</accession>
<dbReference type="PROSITE" id="PS51257">
    <property type="entry name" value="PROKAR_LIPOPROTEIN"/>
    <property type="match status" value="1"/>
</dbReference>
<name>A0A0A8Y671_ARUDO</name>
<dbReference type="AlphaFoldDB" id="A0A0A8Y671"/>
<proteinExistence type="predicted"/>
<evidence type="ECO:0000313" key="1">
    <source>
        <dbReference type="EMBL" id="JAD21534.1"/>
    </source>
</evidence>
<organism evidence="1">
    <name type="scientific">Arundo donax</name>
    <name type="common">Giant reed</name>
    <name type="synonym">Donax arundinaceus</name>
    <dbReference type="NCBI Taxonomy" id="35708"/>
    <lineage>
        <taxon>Eukaryota</taxon>
        <taxon>Viridiplantae</taxon>
        <taxon>Streptophyta</taxon>
        <taxon>Embryophyta</taxon>
        <taxon>Tracheophyta</taxon>
        <taxon>Spermatophyta</taxon>
        <taxon>Magnoliopsida</taxon>
        <taxon>Liliopsida</taxon>
        <taxon>Poales</taxon>
        <taxon>Poaceae</taxon>
        <taxon>PACMAD clade</taxon>
        <taxon>Arundinoideae</taxon>
        <taxon>Arundineae</taxon>
        <taxon>Arundo</taxon>
    </lineage>
</organism>
<protein>
    <submittedName>
        <fullName evidence="1">Uncharacterized protein</fullName>
    </submittedName>
</protein>
<dbReference type="EMBL" id="GBRH01276361">
    <property type="protein sequence ID" value="JAD21534.1"/>
    <property type="molecule type" value="Transcribed_RNA"/>
</dbReference>
<sequence>MEEPSRIEVQSTLWQPMASATILSCLRSRLACQSGLSCTAVPFAQR</sequence>
<reference evidence="1" key="2">
    <citation type="journal article" date="2015" name="Data Brief">
        <title>Shoot transcriptome of the giant reed, Arundo donax.</title>
        <authorList>
            <person name="Barrero R.A."/>
            <person name="Guerrero F.D."/>
            <person name="Moolhuijzen P."/>
            <person name="Goolsby J.A."/>
            <person name="Tidwell J."/>
            <person name="Bellgard S.E."/>
            <person name="Bellgard M.I."/>
        </authorList>
    </citation>
    <scope>NUCLEOTIDE SEQUENCE</scope>
    <source>
        <tissue evidence="1">Shoot tissue taken approximately 20 cm above the soil surface</tissue>
    </source>
</reference>